<dbReference type="RefSeq" id="WP_098735799.1">
    <property type="nucleotide sequence ID" value="NZ_PDKW01000039.1"/>
</dbReference>
<protein>
    <submittedName>
        <fullName evidence="3">Type VI secretion system protein TssA</fullName>
    </submittedName>
</protein>
<feature type="compositionally biased region" description="Low complexity" evidence="1">
    <location>
        <begin position="273"/>
        <end position="299"/>
    </location>
</feature>
<feature type="region of interest" description="Disordered" evidence="1">
    <location>
        <begin position="273"/>
        <end position="306"/>
    </location>
</feature>
<proteinExistence type="predicted"/>
<evidence type="ECO:0000313" key="4">
    <source>
        <dbReference type="Proteomes" id="UP000225379"/>
    </source>
</evidence>
<keyword evidence="4" id="KW-1185">Reference proteome</keyword>
<evidence type="ECO:0000259" key="2">
    <source>
        <dbReference type="Pfam" id="PF06812"/>
    </source>
</evidence>
<dbReference type="EMBL" id="PDKW01000039">
    <property type="protein sequence ID" value="PGH57809.1"/>
    <property type="molecule type" value="Genomic_DNA"/>
</dbReference>
<dbReference type="InterPro" id="IPR017740">
    <property type="entry name" value="TssA-like"/>
</dbReference>
<dbReference type="OrthoDB" id="9771118at2"/>
<dbReference type="InterPro" id="IPR010657">
    <property type="entry name" value="ImpA_N"/>
</dbReference>
<organism evidence="3 4">
    <name type="scientific">Azospirillum palustre</name>
    <dbReference type="NCBI Taxonomy" id="2044885"/>
    <lineage>
        <taxon>Bacteria</taxon>
        <taxon>Pseudomonadati</taxon>
        <taxon>Pseudomonadota</taxon>
        <taxon>Alphaproteobacteria</taxon>
        <taxon>Rhodospirillales</taxon>
        <taxon>Azospirillaceae</taxon>
        <taxon>Azospirillum</taxon>
    </lineage>
</organism>
<name>A0A2B8BJA4_9PROT</name>
<dbReference type="PANTHER" id="PTHR37951">
    <property type="entry name" value="CYTOPLASMIC PROTEIN-RELATED"/>
    <property type="match status" value="1"/>
</dbReference>
<gene>
    <name evidence="3" type="ORF">CRT60_07460</name>
</gene>
<dbReference type="PANTHER" id="PTHR37951:SF1">
    <property type="entry name" value="TYPE VI SECRETION SYSTEM COMPONENT TSSA1"/>
    <property type="match status" value="1"/>
</dbReference>
<dbReference type="NCBIfam" id="TIGR03363">
    <property type="entry name" value="VI_chp_8"/>
    <property type="match status" value="1"/>
</dbReference>
<feature type="domain" description="ImpA N-terminal" evidence="2">
    <location>
        <begin position="18"/>
        <end position="141"/>
    </location>
</feature>
<comment type="caution">
    <text evidence="3">The sequence shown here is derived from an EMBL/GenBank/DDBJ whole genome shotgun (WGS) entry which is preliminary data.</text>
</comment>
<sequence length="372" mass="40867">MTDTQTAERPLIDVDRILTPIPGDLPAGEDIRYEPEFDALAEARRMDDDTDKGIWQTDDIKRADWKAVAAGATDLLATRSKDLQIAVWLVQALVQQHGPSAIAPGLSMLASLAETFWDGLYPRIDEDGDMEARFAPLSWLDERLARDLLAMPIALPEQGAKSGLRLQDWQNAQRLRKLAGRDARAYKAAIAEGEVPVERIVKDVEKTPSEFYVAQRDSLKAAEAAAHALGAVLDRLAGRNAPALSRFKRTVEELCRFQEDVLRKRGVSLEPAAPVAAPEDAPAPDAADAPDAAARPAGAGWTGGPRNREEAYGMLRQIADYLEKEEPHSPTSYLVRRAASWGQLSLPELYADLLGDRGEVGRMFSVLRLKDE</sequence>
<dbReference type="Proteomes" id="UP000225379">
    <property type="component" value="Unassembled WGS sequence"/>
</dbReference>
<evidence type="ECO:0000256" key="1">
    <source>
        <dbReference type="SAM" id="MobiDB-lite"/>
    </source>
</evidence>
<dbReference type="Pfam" id="PF06812">
    <property type="entry name" value="ImpA_N"/>
    <property type="match status" value="1"/>
</dbReference>
<reference evidence="4" key="1">
    <citation type="submission" date="2017-10" db="EMBL/GenBank/DDBJ databases">
        <authorList>
            <person name="Kravchenko I.K."/>
            <person name="Grouzdev D.S."/>
        </authorList>
    </citation>
    <scope>NUCLEOTIDE SEQUENCE [LARGE SCALE GENOMIC DNA]</scope>
    <source>
        <strain evidence="4">B2</strain>
    </source>
</reference>
<dbReference type="AlphaFoldDB" id="A0A2B8BJA4"/>
<evidence type="ECO:0000313" key="3">
    <source>
        <dbReference type="EMBL" id="PGH57809.1"/>
    </source>
</evidence>
<accession>A0A2B8BJA4</accession>